<feature type="transmembrane region" description="Helical" evidence="2">
    <location>
        <begin position="42"/>
        <end position="61"/>
    </location>
</feature>
<dbReference type="AlphaFoldDB" id="A0A1L9UU46"/>
<dbReference type="VEuPathDB" id="FungiDB:ASPBRDRAFT_40427"/>
<keyword evidence="2" id="KW-1133">Transmembrane helix</keyword>
<feature type="compositionally biased region" description="Low complexity" evidence="1">
    <location>
        <begin position="359"/>
        <end position="375"/>
    </location>
</feature>
<keyword evidence="2" id="KW-0812">Transmembrane</keyword>
<reference evidence="4" key="1">
    <citation type="journal article" date="2017" name="Genome Biol.">
        <title>Comparative genomics reveals high biological diversity and specific adaptations in the industrially and medically important fungal genus Aspergillus.</title>
        <authorList>
            <person name="de Vries R.P."/>
            <person name="Riley R."/>
            <person name="Wiebenga A."/>
            <person name="Aguilar-Osorio G."/>
            <person name="Amillis S."/>
            <person name="Uchima C.A."/>
            <person name="Anderluh G."/>
            <person name="Asadollahi M."/>
            <person name="Askin M."/>
            <person name="Barry K."/>
            <person name="Battaglia E."/>
            <person name="Bayram O."/>
            <person name="Benocci T."/>
            <person name="Braus-Stromeyer S.A."/>
            <person name="Caldana C."/>
            <person name="Canovas D."/>
            <person name="Cerqueira G.C."/>
            <person name="Chen F."/>
            <person name="Chen W."/>
            <person name="Choi C."/>
            <person name="Clum A."/>
            <person name="Dos Santos R.A."/>
            <person name="Damasio A.R."/>
            <person name="Diallinas G."/>
            <person name="Emri T."/>
            <person name="Fekete E."/>
            <person name="Flipphi M."/>
            <person name="Freyberg S."/>
            <person name="Gallo A."/>
            <person name="Gournas C."/>
            <person name="Habgood R."/>
            <person name="Hainaut M."/>
            <person name="Harispe M.L."/>
            <person name="Henrissat B."/>
            <person name="Hilden K.S."/>
            <person name="Hope R."/>
            <person name="Hossain A."/>
            <person name="Karabika E."/>
            <person name="Karaffa L."/>
            <person name="Karanyi Z."/>
            <person name="Krasevec N."/>
            <person name="Kuo A."/>
            <person name="Kusch H."/>
            <person name="LaButti K."/>
            <person name="Lagendijk E.L."/>
            <person name="Lapidus A."/>
            <person name="Levasseur A."/>
            <person name="Lindquist E."/>
            <person name="Lipzen A."/>
            <person name="Logrieco A.F."/>
            <person name="MacCabe A."/>
            <person name="Maekelae M.R."/>
            <person name="Malavazi I."/>
            <person name="Melin P."/>
            <person name="Meyer V."/>
            <person name="Mielnichuk N."/>
            <person name="Miskei M."/>
            <person name="Molnar A.P."/>
            <person name="Mule G."/>
            <person name="Ngan C.Y."/>
            <person name="Orejas M."/>
            <person name="Orosz E."/>
            <person name="Ouedraogo J.P."/>
            <person name="Overkamp K.M."/>
            <person name="Park H.-S."/>
            <person name="Perrone G."/>
            <person name="Piumi F."/>
            <person name="Punt P.J."/>
            <person name="Ram A.F."/>
            <person name="Ramon A."/>
            <person name="Rauscher S."/>
            <person name="Record E."/>
            <person name="Riano-Pachon D.M."/>
            <person name="Robert V."/>
            <person name="Roehrig J."/>
            <person name="Ruller R."/>
            <person name="Salamov A."/>
            <person name="Salih N.S."/>
            <person name="Samson R.A."/>
            <person name="Sandor E."/>
            <person name="Sanguinetti M."/>
            <person name="Schuetze T."/>
            <person name="Sepcic K."/>
            <person name="Shelest E."/>
            <person name="Sherlock G."/>
            <person name="Sophianopoulou V."/>
            <person name="Squina F.M."/>
            <person name="Sun H."/>
            <person name="Susca A."/>
            <person name="Todd R.B."/>
            <person name="Tsang A."/>
            <person name="Unkles S.E."/>
            <person name="van de Wiele N."/>
            <person name="van Rossen-Uffink D."/>
            <person name="Oliveira J.V."/>
            <person name="Vesth T.C."/>
            <person name="Visser J."/>
            <person name="Yu J.-H."/>
            <person name="Zhou M."/>
            <person name="Andersen M.R."/>
            <person name="Archer D.B."/>
            <person name="Baker S.E."/>
            <person name="Benoit I."/>
            <person name="Brakhage A.A."/>
            <person name="Braus G.H."/>
            <person name="Fischer R."/>
            <person name="Frisvad J.C."/>
            <person name="Goldman G.H."/>
            <person name="Houbraken J."/>
            <person name="Oakley B."/>
            <person name="Pocsi I."/>
            <person name="Scazzocchio C."/>
            <person name="Seiboth B."/>
            <person name="vanKuyk P.A."/>
            <person name="Wortman J."/>
            <person name="Dyer P.S."/>
            <person name="Grigoriev I.V."/>
        </authorList>
    </citation>
    <scope>NUCLEOTIDE SEQUENCE [LARGE SCALE GENOMIC DNA]</scope>
    <source>
        <strain evidence="4">CBS 101740 / IMI 381727 / IBT 21946</strain>
    </source>
</reference>
<keyword evidence="4" id="KW-1185">Reference proteome</keyword>
<evidence type="ECO:0000256" key="1">
    <source>
        <dbReference type="SAM" id="MobiDB-lite"/>
    </source>
</evidence>
<gene>
    <name evidence="3" type="ORF">ASPBRDRAFT_40427</name>
</gene>
<feature type="transmembrane region" description="Helical" evidence="2">
    <location>
        <begin position="12"/>
        <end position="37"/>
    </location>
</feature>
<dbReference type="EMBL" id="KV878681">
    <property type="protein sequence ID" value="OJJ75161.1"/>
    <property type="molecule type" value="Genomic_DNA"/>
</dbReference>
<protein>
    <submittedName>
        <fullName evidence="3">Uncharacterized protein</fullName>
    </submittedName>
</protein>
<dbReference type="OMA" id="LPWRHRQ"/>
<dbReference type="OrthoDB" id="4492972at2759"/>
<feature type="compositionally biased region" description="Low complexity" evidence="1">
    <location>
        <begin position="284"/>
        <end position="299"/>
    </location>
</feature>
<accession>A0A1L9UU46</accession>
<evidence type="ECO:0000313" key="3">
    <source>
        <dbReference type="EMBL" id="OJJ75161.1"/>
    </source>
</evidence>
<name>A0A1L9UU46_ASPBC</name>
<feature type="compositionally biased region" description="Polar residues" evidence="1">
    <location>
        <begin position="415"/>
        <end position="424"/>
    </location>
</feature>
<evidence type="ECO:0000313" key="4">
    <source>
        <dbReference type="Proteomes" id="UP000184499"/>
    </source>
</evidence>
<keyword evidence="2" id="KW-0472">Membrane</keyword>
<feature type="compositionally biased region" description="Polar residues" evidence="1">
    <location>
        <begin position="233"/>
        <end position="248"/>
    </location>
</feature>
<feature type="compositionally biased region" description="Low complexity" evidence="1">
    <location>
        <begin position="112"/>
        <end position="130"/>
    </location>
</feature>
<dbReference type="Proteomes" id="UP000184499">
    <property type="component" value="Unassembled WGS sequence"/>
</dbReference>
<dbReference type="GeneID" id="93576841"/>
<evidence type="ECO:0000256" key="2">
    <source>
        <dbReference type="SAM" id="Phobius"/>
    </source>
</evidence>
<dbReference type="RefSeq" id="XP_067482409.1">
    <property type="nucleotide sequence ID" value="XM_067624353.1"/>
</dbReference>
<feature type="region of interest" description="Disordered" evidence="1">
    <location>
        <begin position="232"/>
        <end position="424"/>
    </location>
</feature>
<feature type="compositionally biased region" description="Polar residues" evidence="1">
    <location>
        <begin position="319"/>
        <end position="336"/>
    </location>
</feature>
<organism evidence="3 4">
    <name type="scientific">Aspergillus brasiliensis (strain CBS 101740 / IMI 381727 / IBT 21946)</name>
    <dbReference type="NCBI Taxonomy" id="767769"/>
    <lineage>
        <taxon>Eukaryota</taxon>
        <taxon>Fungi</taxon>
        <taxon>Dikarya</taxon>
        <taxon>Ascomycota</taxon>
        <taxon>Pezizomycotina</taxon>
        <taxon>Eurotiomycetes</taxon>
        <taxon>Eurotiomycetidae</taxon>
        <taxon>Eurotiales</taxon>
        <taxon>Aspergillaceae</taxon>
        <taxon>Aspergillus</taxon>
        <taxon>Aspergillus subgen. Circumdati</taxon>
    </lineage>
</organism>
<feature type="region of interest" description="Disordered" evidence="1">
    <location>
        <begin position="107"/>
        <end position="150"/>
    </location>
</feature>
<sequence length="424" mass="45552">MSSVSAFVTLPLLTLFSLPLALLACFTTVFSIIFLLLRFSVIYIELCLAIITNYFVIPTAANTSLLNFSASEPTTPAASTTPKRRSVDHSFNDGLLTALATYRPGYSLPRRTNSLTTTTSTSSTSQDTTTAPIYRKDEPPRNTPPRHSAPSALLTLISGDEGRDFEGLGGWRCATTAPPTVAAAATTATTTARYPTHHLLSDTASPSPNFTSNECDERAWLSINERLELPSQPLLSTRSNSNINNSEPLESLPWRHRRMASASPPPGGSSNNITRSPRHHHRSATTSLLSTSLSPKSSLPDAGPHDGLDYLQGRAISPPLSQQQNNTNTLFCTPSPNEKFPGVSIPRVSSPTDGSGGYFSFRPGSRSSTSGSTTPGEERRSPRPSSVKSMVHYPAGVRYRRRSMSGPNSGVKLTKASSGTERAL</sequence>
<proteinExistence type="predicted"/>